<dbReference type="HOGENOM" id="CLU_007603_0_0_1"/>
<feature type="region of interest" description="Disordered" evidence="1">
    <location>
        <begin position="567"/>
        <end position="680"/>
    </location>
</feature>
<dbReference type="GO" id="GO:0030870">
    <property type="term" value="C:Mre11 complex"/>
    <property type="evidence" value="ECO:0007669"/>
    <property type="project" value="InterPro"/>
</dbReference>
<dbReference type="Gene3D" id="3.40.50.10980">
    <property type="entry name" value="Nibrin, BRCT2 domain"/>
    <property type="match status" value="1"/>
</dbReference>
<evidence type="ECO:0000313" key="3">
    <source>
        <dbReference type="EMBL" id="ETW76398.1"/>
    </source>
</evidence>
<feature type="compositionally biased region" description="Low complexity" evidence="1">
    <location>
        <begin position="606"/>
        <end position="622"/>
    </location>
</feature>
<feature type="compositionally biased region" description="Polar residues" evidence="1">
    <location>
        <begin position="796"/>
        <end position="813"/>
    </location>
</feature>
<feature type="compositionally biased region" description="Polar residues" evidence="1">
    <location>
        <begin position="933"/>
        <end position="949"/>
    </location>
</feature>
<dbReference type="GO" id="GO:0000724">
    <property type="term" value="P:double-strand break repair via homologous recombination"/>
    <property type="evidence" value="ECO:0007669"/>
    <property type="project" value="TreeGrafter"/>
</dbReference>
<proteinExistence type="predicted"/>
<feature type="compositionally biased region" description="Acidic residues" evidence="1">
    <location>
        <begin position="906"/>
        <end position="931"/>
    </location>
</feature>
<dbReference type="GO" id="GO:0007095">
    <property type="term" value="P:mitotic G2 DNA damage checkpoint signaling"/>
    <property type="evidence" value="ECO:0007669"/>
    <property type="project" value="InterPro"/>
</dbReference>
<feature type="compositionally biased region" description="Polar residues" evidence="1">
    <location>
        <begin position="635"/>
        <end position="650"/>
    </location>
</feature>
<feature type="compositionally biased region" description="Basic residues" evidence="1">
    <location>
        <begin position="950"/>
        <end position="961"/>
    </location>
</feature>
<evidence type="ECO:0000256" key="1">
    <source>
        <dbReference type="SAM" id="MobiDB-lite"/>
    </source>
</evidence>
<feature type="region of interest" description="Disordered" evidence="1">
    <location>
        <begin position="357"/>
        <end position="408"/>
    </location>
</feature>
<dbReference type="InterPro" id="IPR040227">
    <property type="entry name" value="Nibrin-rel"/>
</dbReference>
<name>W4JS81_HETIT</name>
<organism evidence="3 4">
    <name type="scientific">Heterobasidion irregulare (strain TC 32-1)</name>
    <dbReference type="NCBI Taxonomy" id="747525"/>
    <lineage>
        <taxon>Eukaryota</taxon>
        <taxon>Fungi</taxon>
        <taxon>Dikarya</taxon>
        <taxon>Basidiomycota</taxon>
        <taxon>Agaricomycotina</taxon>
        <taxon>Agaricomycetes</taxon>
        <taxon>Russulales</taxon>
        <taxon>Bondarzewiaceae</taxon>
        <taxon>Heterobasidion</taxon>
        <taxon>Heterobasidion annosum species complex</taxon>
    </lineage>
</organism>
<feature type="region of interest" description="Disordered" evidence="1">
    <location>
        <begin position="781"/>
        <end position="967"/>
    </location>
</feature>
<dbReference type="GeneID" id="20677111"/>
<dbReference type="Proteomes" id="UP000030671">
    <property type="component" value="Unassembled WGS sequence"/>
</dbReference>
<dbReference type="InParanoid" id="W4JS81"/>
<sequence length="983" mass="108247">MWTISGPFDIEITAETIHEKVKLLKSGQKYLIGRKDRDLVVNHKKVSRDHGQIIVGGCTAEDVGDPDKIPVLQMLNSKSKAMTISRAGERLVFNPGALEDLQDGDVVDIVTGLPLRWHRICCFESASKGRDPVSIDGCASLGINLVRILHPNVTHHLTPNYNLSPTLSISLLTASQCVKPDWLREIVRLGVLPKDDPKSLEFTFALPSETKYRPAFSAVLPPTLKTLKTWEPNEERLNMFRECRFIFVGEKGLEIPSDYETLVTRGQGGCEAFYVNAGLLKWTNTLSKAKAWANQNHGRVVLVADSKAMEASSKEKWQELVDEAKDTGLRFILPDNIIQAVAHVDKFYIDCTVPVGDRNQDDRQSSPLPDFVPNTHPDEPTIPPDYGMNPQPNQERTRASSRRAPSATPDLAMEFEQPSDSAPAESSRPLRKFTKRTTQTAMALLGFDDDISVLDTSSAAIPETAPHAVPQPTAAPISQGRPSRFRSRAATGPKNVANLLGLDDDLEDIVKGPGLDKYKALFEASDPDKLGTASSQTQADTQMHAVRSGAMSGAAETLAIVLEEGESSAAQTQTQMPMEGETQTQSRGQKRKAVDSAEDDDIAMEGTQGQGETQTGTRTGSSSKRRALEHVNAVVPNSQTPPSSAPNSKNAEAIPTKSTKPPSSSHQKKPTEAAKMDIDENFLKAVNSTKRGKKMEDAFDREFNNLKISRPELEKDEKEQEWALLADFGNESVRGNFMVILTMEVDRDRESRRNARVRSGNVEWAGRSDFKKFKKARMRVLDSTEENDYGVGSSYWKPQTHSQPESQSLSFFGTESEKAPGPKTQPRTQSSNKAKTRTIVISDSDESDAKPTQRKAAGKKPISKTKSQSSAKRSTRSTRSRGASQPLFLDSEDEYGQDASQKLDDIGEEEHIDIDEGLLGPSDDEAMDDLDGMTSTMRTGTESQLTAPRSSRRTGAQKRKAPIMDEDSDDVRFAGFKKRSRFG</sequence>
<dbReference type="eggNOG" id="ENOG502R2KR">
    <property type="taxonomic scope" value="Eukaryota"/>
</dbReference>
<dbReference type="InterPro" id="IPR032429">
    <property type="entry name" value="Nibrin_BRCT2"/>
</dbReference>
<feature type="region of interest" description="Disordered" evidence="1">
    <location>
        <begin position="463"/>
        <end position="491"/>
    </location>
</feature>
<accession>W4JS81</accession>
<dbReference type="OrthoDB" id="552194at2759"/>
<feature type="compositionally biased region" description="Basic residues" evidence="1">
    <location>
        <begin position="852"/>
        <end position="863"/>
    </location>
</feature>
<reference evidence="3 4" key="1">
    <citation type="journal article" date="2012" name="New Phytol.">
        <title>Insight into trade-off between wood decay and parasitism from the genome of a fungal forest pathogen.</title>
        <authorList>
            <person name="Olson A."/>
            <person name="Aerts A."/>
            <person name="Asiegbu F."/>
            <person name="Belbahri L."/>
            <person name="Bouzid O."/>
            <person name="Broberg A."/>
            <person name="Canback B."/>
            <person name="Coutinho P.M."/>
            <person name="Cullen D."/>
            <person name="Dalman K."/>
            <person name="Deflorio G."/>
            <person name="van Diepen L.T."/>
            <person name="Dunand C."/>
            <person name="Duplessis S."/>
            <person name="Durling M."/>
            <person name="Gonthier P."/>
            <person name="Grimwood J."/>
            <person name="Fossdal C.G."/>
            <person name="Hansson D."/>
            <person name="Henrissat B."/>
            <person name="Hietala A."/>
            <person name="Himmelstrand K."/>
            <person name="Hoffmeister D."/>
            <person name="Hogberg N."/>
            <person name="James T.Y."/>
            <person name="Karlsson M."/>
            <person name="Kohler A."/>
            <person name="Kues U."/>
            <person name="Lee Y.H."/>
            <person name="Lin Y.C."/>
            <person name="Lind M."/>
            <person name="Lindquist E."/>
            <person name="Lombard V."/>
            <person name="Lucas S."/>
            <person name="Lunden K."/>
            <person name="Morin E."/>
            <person name="Murat C."/>
            <person name="Park J."/>
            <person name="Raffaello T."/>
            <person name="Rouze P."/>
            <person name="Salamov A."/>
            <person name="Schmutz J."/>
            <person name="Solheim H."/>
            <person name="Stahlberg J."/>
            <person name="Velez H."/>
            <person name="de Vries R.P."/>
            <person name="Wiebenga A."/>
            <person name="Woodward S."/>
            <person name="Yakovlev I."/>
            <person name="Garbelotto M."/>
            <person name="Martin F."/>
            <person name="Grigoriev I.V."/>
            <person name="Stenlid J."/>
        </authorList>
    </citation>
    <scope>NUCLEOTIDE SEQUENCE [LARGE SCALE GENOMIC DNA]</scope>
    <source>
        <strain evidence="3 4">TC 32-1</strain>
    </source>
</reference>
<dbReference type="AlphaFoldDB" id="W4JS81"/>
<dbReference type="Pfam" id="PF16508">
    <property type="entry name" value="NIBRIN_BRCT_II"/>
    <property type="match status" value="1"/>
</dbReference>
<dbReference type="InterPro" id="IPR043014">
    <property type="entry name" value="Nibrin_BRCT2_sf"/>
</dbReference>
<feature type="region of interest" description="Disordered" evidence="1">
    <location>
        <begin position="414"/>
        <end position="433"/>
    </location>
</feature>
<feature type="compositionally biased region" description="Low complexity" evidence="1">
    <location>
        <begin position="655"/>
        <end position="665"/>
    </location>
</feature>
<dbReference type="KEGG" id="hir:HETIRDRAFT_460772"/>
<keyword evidence="4" id="KW-1185">Reference proteome</keyword>
<dbReference type="PANTHER" id="PTHR12162:SF0">
    <property type="entry name" value="NIBRIN"/>
    <property type="match status" value="1"/>
</dbReference>
<protein>
    <recommendedName>
        <fullName evidence="2">Nibrin second BRCT domain-containing protein</fullName>
    </recommendedName>
</protein>
<feature type="compositionally biased region" description="Basic and acidic residues" evidence="1">
    <location>
        <begin position="669"/>
        <end position="680"/>
    </location>
</feature>
<evidence type="ECO:0000259" key="2">
    <source>
        <dbReference type="Pfam" id="PF16508"/>
    </source>
</evidence>
<gene>
    <name evidence="3" type="ORF">HETIRDRAFT_460772</name>
</gene>
<dbReference type="EMBL" id="KI925464">
    <property type="protein sequence ID" value="ETW76398.1"/>
    <property type="molecule type" value="Genomic_DNA"/>
</dbReference>
<evidence type="ECO:0000313" key="4">
    <source>
        <dbReference type="Proteomes" id="UP000030671"/>
    </source>
</evidence>
<dbReference type="Gene3D" id="2.60.200.20">
    <property type="match status" value="1"/>
</dbReference>
<feature type="domain" description="Nibrin second BRCT" evidence="2">
    <location>
        <begin position="234"/>
        <end position="345"/>
    </location>
</feature>
<dbReference type="GO" id="GO:0003684">
    <property type="term" value="F:damaged DNA binding"/>
    <property type="evidence" value="ECO:0007669"/>
    <property type="project" value="TreeGrafter"/>
</dbReference>
<dbReference type="PANTHER" id="PTHR12162">
    <property type="entry name" value="NIBRIN-RELATED"/>
    <property type="match status" value="1"/>
</dbReference>
<feature type="compositionally biased region" description="Polar residues" evidence="1">
    <location>
        <begin position="568"/>
        <end position="587"/>
    </location>
</feature>
<dbReference type="RefSeq" id="XP_009551313.1">
    <property type="nucleotide sequence ID" value="XM_009553018.1"/>
</dbReference>